<feature type="domain" description="Fibronectin type-III" evidence="2">
    <location>
        <begin position="140"/>
        <end position="237"/>
    </location>
</feature>
<dbReference type="RefSeq" id="YP_009857415.1">
    <property type="nucleotide sequence ID" value="NC_048860.1"/>
</dbReference>
<evidence type="ECO:0000259" key="2">
    <source>
        <dbReference type="PROSITE" id="PS50853"/>
    </source>
</evidence>
<sequence length="579" mass="62733">MADVIGWGRSSPNVNFYLEFEWVQHSAATANYSWVRTRLRCNNAGNASTATSWGQSGEQRWWSNTGHSGSHWAGSNFLPSGYGANAQRWRDEWNFDVYHDANGNATMQFGMAVEMPDNVGVFEGYSGNIALPRIPLVPYTPGTPTASDITTTSVKLTWVNGARGHANTDSVLLRRYSGTATTGPYTDYPLAATATSHTVTGLTRGQTYTFSVYNRNSDGYSPQSGGRTVTLLNTIPDKPPTPVAISQTNSSITLSIKNPAYTGGNLTSRQIQYSPTPDFSSEVELANSPSGAPDTDGIWKATLTIPNLDRYTRYWVRHRVQNAIGWSAWSDTLDMGTLADLPSAPSGYSATDIASNTAYSTMPVVSDAGGAPLINLRHQFATTQNTGATINTLDRYGLPFMAGLTANTTYWYRISVENVMGWSAWGPWVSFATKNNVPSAPASVSVNGITNTTAQLNWAAPTNLYGSTITGYTIRVAPNRDFGTGVAVYNLAAGVTNKVMDGLQPGTEYYAQIWANTSNGFGSYSTVQTFTTTGTAPGAKPLWVRVAGVWRPGIPWVKVNGVWRQGVIWRKVSGVWRKL</sequence>
<dbReference type="KEGG" id="vg:55628259"/>
<evidence type="ECO:0000313" key="4">
    <source>
        <dbReference type="Proteomes" id="UP000500873"/>
    </source>
</evidence>
<feature type="domain" description="Fibronectin type-III" evidence="2">
    <location>
        <begin position="238"/>
        <end position="340"/>
    </location>
</feature>
<evidence type="ECO:0000313" key="3">
    <source>
        <dbReference type="EMBL" id="QIN93915.1"/>
    </source>
</evidence>
<protein>
    <submittedName>
        <fullName evidence="3">Minor tail protein</fullName>
    </submittedName>
</protein>
<reference evidence="3 4" key="1">
    <citation type="submission" date="2020-02" db="EMBL/GenBank/DDBJ databases">
        <authorList>
            <person name="Tolsma S."/>
            <person name="Caruso S.M."/>
            <person name="Garlena R.A."/>
            <person name="Russell D.A."/>
            <person name="Pope W.H."/>
            <person name="Jacobs-Se D."/>
            <person name="Hatfull G.F."/>
            <person name="Noordewier B."/>
        </authorList>
    </citation>
    <scope>NUCLEOTIDE SEQUENCE [LARGE SCALE GENOMIC DNA]</scope>
</reference>
<feature type="domain" description="Fibronectin type-III" evidence="2">
    <location>
        <begin position="440"/>
        <end position="535"/>
    </location>
</feature>
<dbReference type="PANTHER" id="PTHR13817">
    <property type="entry name" value="TITIN"/>
    <property type="match status" value="1"/>
</dbReference>
<accession>A0A6G8R126</accession>
<dbReference type="Proteomes" id="UP000500873">
    <property type="component" value="Segment"/>
</dbReference>
<dbReference type="PROSITE" id="PS50853">
    <property type="entry name" value="FN3"/>
    <property type="match status" value="3"/>
</dbReference>
<keyword evidence="4" id="KW-1185">Reference proteome</keyword>
<dbReference type="InterPro" id="IPR013783">
    <property type="entry name" value="Ig-like_fold"/>
</dbReference>
<gene>
    <name evidence="3" type="primary">32</name>
    <name evidence="3" type="ORF">SEA_ARETE_32</name>
</gene>
<dbReference type="Pfam" id="PF00041">
    <property type="entry name" value="fn3"/>
    <property type="match status" value="2"/>
</dbReference>
<dbReference type="InterPro" id="IPR036116">
    <property type="entry name" value="FN3_sf"/>
</dbReference>
<dbReference type="InterPro" id="IPR050964">
    <property type="entry name" value="Striated_Muscle_Regulatory"/>
</dbReference>
<evidence type="ECO:0000256" key="1">
    <source>
        <dbReference type="ARBA" id="ARBA00022737"/>
    </source>
</evidence>
<dbReference type="CDD" id="cd00063">
    <property type="entry name" value="FN3"/>
    <property type="match status" value="3"/>
</dbReference>
<dbReference type="InterPro" id="IPR003961">
    <property type="entry name" value="FN3_dom"/>
</dbReference>
<dbReference type="SMART" id="SM00060">
    <property type="entry name" value="FN3"/>
    <property type="match status" value="4"/>
</dbReference>
<keyword evidence="1" id="KW-0677">Repeat</keyword>
<proteinExistence type="predicted"/>
<organism evidence="3 4">
    <name type="scientific">Microbacterium phage Arete</name>
    <dbReference type="NCBI Taxonomy" id="2713257"/>
    <lineage>
        <taxon>Viruses</taxon>
        <taxon>Duplodnaviria</taxon>
        <taxon>Heunggongvirae</taxon>
        <taxon>Uroviricota</taxon>
        <taxon>Caudoviricetes</taxon>
        <taxon>Burrovirus</taxon>
        <taxon>Burrovirus arete</taxon>
    </lineage>
</organism>
<dbReference type="SUPFAM" id="SSF49265">
    <property type="entry name" value="Fibronectin type III"/>
    <property type="match status" value="3"/>
</dbReference>
<name>A0A6G8R126_9CAUD</name>
<dbReference type="EMBL" id="MT024863">
    <property type="protein sequence ID" value="QIN93915.1"/>
    <property type="molecule type" value="Genomic_DNA"/>
</dbReference>
<dbReference type="Gene3D" id="2.60.40.10">
    <property type="entry name" value="Immunoglobulins"/>
    <property type="match status" value="4"/>
</dbReference>
<dbReference type="PANTHER" id="PTHR13817:SF73">
    <property type="entry name" value="FIBRONECTIN TYPE-III DOMAIN-CONTAINING PROTEIN"/>
    <property type="match status" value="1"/>
</dbReference>
<dbReference type="GeneID" id="55628259"/>